<evidence type="ECO:0000313" key="3">
    <source>
        <dbReference type="Proteomes" id="UP000778951"/>
    </source>
</evidence>
<feature type="transmembrane region" description="Helical" evidence="1">
    <location>
        <begin position="21"/>
        <end position="41"/>
    </location>
</feature>
<organism evidence="2 3">
    <name type="scientific">Entomospira culicis</name>
    <dbReference type="NCBI Taxonomy" id="2719989"/>
    <lineage>
        <taxon>Bacteria</taxon>
        <taxon>Pseudomonadati</taxon>
        <taxon>Spirochaetota</taxon>
        <taxon>Spirochaetia</taxon>
        <taxon>Spirochaetales</taxon>
        <taxon>Spirochaetaceae</taxon>
        <taxon>Entomospira</taxon>
    </lineage>
</organism>
<gene>
    <name evidence="2" type="ORF">HCT48_01090</name>
</gene>
<dbReference type="RefSeq" id="WP_167694933.1">
    <property type="nucleotide sequence ID" value="NZ_CP118181.1"/>
</dbReference>
<evidence type="ECO:0000256" key="1">
    <source>
        <dbReference type="SAM" id="Phobius"/>
    </source>
</evidence>
<evidence type="ECO:0000313" key="2">
    <source>
        <dbReference type="EMBL" id="NIZ68816.1"/>
    </source>
</evidence>
<reference evidence="2" key="1">
    <citation type="submission" date="2020-03" db="EMBL/GenBank/DDBJ databases">
        <title>Spirochaetal bacteria isolated from arthropods constitute a novel genus Entomospira genus novum within the order Spirochaetales.</title>
        <authorList>
            <person name="Grana-Miraglia L."/>
            <person name="Sikutova S."/>
            <person name="Fingerle V."/>
            <person name="Sing A."/>
            <person name="Castillo-Ramirez S."/>
            <person name="Margos G."/>
            <person name="Rudolf I."/>
        </authorList>
    </citation>
    <scope>NUCLEOTIDE SEQUENCE</scope>
    <source>
        <strain evidence="2">BR149</strain>
    </source>
</reference>
<keyword evidence="1" id="KW-0812">Transmembrane</keyword>
<proteinExistence type="predicted"/>
<name>A0A968GDX3_9SPIO</name>
<keyword evidence="1" id="KW-0472">Membrane</keyword>
<dbReference type="Proteomes" id="UP000778951">
    <property type="component" value="Unassembled WGS sequence"/>
</dbReference>
<feature type="transmembrane region" description="Helical" evidence="1">
    <location>
        <begin position="201"/>
        <end position="219"/>
    </location>
</feature>
<accession>A0A968GDX3</accession>
<dbReference type="AlphaFoldDB" id="A0A968GDX3"/>
<feature type="transmembrane region" description="Helical" evidence="1">
    <location>
        <begin position="129"/>
        <end position="146"/>
    </location>
</feature>
<feature type="transmembrane region" description="Helical" evidence="1">
    <location>
        <begin position="173"/>
        <end position="195"/>
    </location>
</feature>
<sequence>MEESHEKRVKGAPMAWLRYGMVWLANVALIYGLSSLVISSWDAFMPRWLGFFTVLVMGTAVVLGLLELALFQLLGFNPHPYPTYALSSTQRVINVKHYYIWSYALVILTLILFLLPLPLARWNSDGLEILFGYLFLTSLLGTWGYTPKKFLLIEYLAQKHGDIFTKKFKKLMMIYGILLFSPIIIGWALVWVWWINPILVATGWVALVTLFMPILSVYNTTRRQAQWFMEPNHELFLAWQEQRLAEVLASKGKK</sequence>
<keyword evidence="1" id="KW-1133">Transmembrane helix</keyword>
<dbReference type="EMBL" id="JAATLM010000001">
    <property type="protein sequence ID" value="NIZ68816.1"/>
    <property type="molecule type" value="Genomic_DNA"/>
</dbReference>
<protein>
    <submittedName>
        <fullName evidence="2">Uncharacterized protein</fullName>
    </submittedName>
</protein>
<feature type="transmembrane region" description="Helical" evidence="1">
    <location>
        <begin position="98"/>
        <end position="117"/>
    </location>
</feature>
<feature type="transmembrane region" description="Helical" evidence="1">
    <location>
        <begin position="47"/>
        <end position="77"/>
    </location>
</feature>
<keyword evidence="3" id="KW-1185">Reference proteome</keyword>
<comment type="caution">
    <text evidence="2">The sequence shown here is derived from an EMBL/GenBank/DDBJ whole genome shotgun (WGS) entry which is preliminary data.</text>
</comment>